<keyword evidence="1" id="KW-0472">Membrane</keyword>
<evidence type="ECO:0000256" key="1">
    <source>
        <dbReference type="HAMAP-Rule" id="MF_00927"/>
    </source>
</evidence>
<dbReference type="HAMAP" id="MF_00927">
    <property type="entry name" value="CwsA"/>
    <property type="match status" value="1"/>
</dbReference>
<keyword evidence="1" id="KW-0131">Cell cycle</keyword>
<sequence>MAVWIAADKRPHFTSAASAQKGAPMTANVDTRLAPRQRLARGLKYSTVGPVDVTRGVVGISANTVSAAAAGLRKRYESGKLRRQLAAAAQAVAALPEVLQEAAAAPQPKSRRRRRLVFAGVAAAVLAGGAVTFSILRRSTRPEPSPLPPSVDVTPRP</sequence>
<evidence type="ECO:0000256" key="2">
    <source>
        <dbReference type="SAM" id="MobiDB-lite"/>
    </source>
</evidence>
<keyword evidence="1" id="KW-1133">Transmembrane helix</keyword>
<dbReference type="AlphaFoldDB" id="A0A0H5RTE1"/>
<reference evidence="4" key="1">
    <citation type="submission" date="2015-07" db="EMBL/GenBank/DDBJ databases">
        <authorList>
            <person name="Urmite Genomes"/>
        </authorList>
    </citation>
    <scope>NUCLEOTIDE SEQUENCE [LARGE SCALE GENOMIC DNA]</scope>
    <source>
        <strain evidence="4">type strain: ATCC 49404</strain>
    </source>
</reference>
<dbReference type="EMBL" id="CWKH01000002">
    <property type="protein sequence ID" value="CRZ17208.1"/>
    <property type="molecule type" value="Genomic_DNA"/>
</dbReference>
<gene>
    <name evidence="1" type="primary">cwsA</name>
    <name evidence="3" type="ORF">BN2156_04090</name>
</gene>
<keyword evidence="1" id="KW-0132">Cell division</keyword>
<feature type="transmembrane region" description="Helical" evidence="1">
    <location>
        <begin position="116"/>
        <end position="136"/>
    </location>
</feature>
<name>A0A0H5RTE1_9MYCO</name>
<dbReference type="GO" id="GO:0005886">
    <property type="term" value="C:plasma membrane"/>
    <property type="evidence" value="ECO:0007669"/>
    <property type="project" value="UniProtKB-SubCell"/>
</dbReference>
<dbReference type="GO" id="GO:0042546">
    <property type="term" value="P:cell wall biogenesis"/>
    <property type="evidence" value="ECO:0007669"/>
    <property type="project" value="UniProtKB-UniRule"/>
</dbReference>
<dbReference type="Proteomes" id="UP000199147">
    <property type="component" value="Unassembled WGS sequence"/>
</dbReference>
<comment type="similarity">
    <text evidence="1">Belongs to the CwsA family.</text>
</comment>
<accession>A0A0H5RTE1</accession>
<protein>
    <recommendedName>
        <fullName evidence="1">Cell wall synthesis protein CwsA</fullName>
    </recommendedName>
    <alternativeName>
        <fullName evidence="1">Cell wall synthesis and cell shape protein A</fullName>
    </alternativeName>
</protein>
<keyword evidence="1" id="KW-1003">Cell membrane</keyword>
<comment type="subcellular location">
    <subcellularLocation>
        <location evidence="1">Cell membrane</location>
        <topology evidence="1">Single-pass membrane protein</topology>
    </subcellularLocation>
    <text evidence="1">Localizes to poles and midcell sites.</text>
</comment>
<comment type="function">
    <text evidence="1">Required for regulated cell division, cell wall synthesis and the maintenance of cell shape.</text>
</comment>
<organism evidence="3 4">
    <name type="scientific">Mycolicibacterium neworleansense</name>
    <dbReference type="NCBI Taxonomy" id="146018"/>
    <lineage>
        <taxon>Bacteria</taxon>
        <taxon>Bacillati</taxon>
        <taxon>Actinomycetota</taxon>
        <taxon>Actinomycetes</taxon>
        <taxon>Mycobacteriales</taxon>
        <taxon>Mycobacteriaceae</taxon>
        <taxon>Mycolicibacterium</taxon>
    </lineage>
</organism>
<dbReference type="Pfam" id="PF10814">
    <property type="entry name" value="CwsA"/>
    <property type="match status" value="1"/>
</dbReference>
<feature type="region of interest" description="Disordered" evidence="2">
    <location>
        <begin position="138"/>
        <end position="157"/>
    </location>
</feature>
<keyword evidence="1" id="KW-0133">Cell shape</keyword>
<keyword evidence="1" id="KW-0812">Transmembrane</keyword>
<proteinExistence type="inferred from homology"/>
<dbReference type="GO" id="GO:0008360">
    <property type="term" value="P:regulation of cell shape"/>
    <property type="evidence" value="ECO:0007669"/>
    <property type="project" value="UniProtKB-UniRule"/>
</dbReference>
<keyword evidence="4" id="KW-1185">Reference proteome</keyword>
<dbReference type="InterPro" id="IPR024245">
    <property type="entry name" value="CwsA"/>
</dbReference>
<evidence type="ECO:0000313" key="4">
    <source>
        <dbReference type="Proteomes" id="UP000199147"/>
    </source>
</evidence>
<evidence type="ECO:0000313" key="3">
    <source>
        <dbReference type="EMBL" id="CRZ17208.1"/>
    </source>
</evidence>
<dbReference type="GO" id="GO:0051301">
    <property type="term" value="P:cell division"/>
    <property type="evidence" value="ECO:0007669"/>
    <property type="project" value="UniProtKB-UniRule"/>
</dbReference>
<dbReference type="STRING" id="146018.BN2156_04090"/>